<keyword evidence="3" id="KW-1185">Reference proteome</keyword>
<evidence type="ECO:0000259" key="1">
    <source>
        <dbReference type="PROSITE" id="PS51819"/>
    </source>
</evidence>
<dbReference type="EMBL" id="FNSC01000001">
    <property type="protein sequence ID" value="SEC77063.1"/>
    <property type="molecule type" value="Genomic_DNA"/>
</dbReference>
<dbReference type="Pfam" id="PF00903">
    <property type="entry name" value="Glyoxalase"/>
    <property type="match status" value="1"/>
</dbReference>
<evidence type="ECO:0000313" key="2">
    <source>
        <dbReference type="EMBL" id="SEC77063.1"/>
    </source>
</evidence>
<reference evidence="3" key="1">
    <citation type="submission" date="2016-10" db="EMBL/GenBank/DDBJ databases">
        <authorList>
            <person name="Varghese N."/>
            <person name="Submissions S."/>
        </authorList>
    </citation>
    <scope>NUCLEOTIDE SEQUENCE [LARGE SCALE GENOMIC DNA]</scope>
    <source>
        <strain evidence="3">DSM 12111</strain>
    </source>
</reference>
<dbReference type="AlphaFoldDB" id="A0A1H4V816"/>
<organism evidence="2 3">
    <name type="scientific">Pseudomonas anguilliseptica</name>
    <dbReference type="NCBI Taxonomy" id="53406"/>
    <lineage>
        <taxon>Bacteria</taxon>
        <taxon>Pseudomonadati</taxon>
        <taxon>Pseudomonadota</taxon>
        <taxon>Gammaproteobacteria</taxon>
        <taxon>Pseudomonadales</taxon>
        <taxon>Pseudomonadaceae</taxon>
        <taxon>Pseudomonas</taxon>
    </lineage>
</organism>
<dbReference type="Gene3D" id="3.10.180.10">
    <property type="entry name" value="2,3-Dihydroxybiphenyl 1,2-Dioxygenase, domain 1"/>
    <property type="match status" value="1"/>
</dbReference>
<dbReference type="RefSeq" id="WP_090387646.1">
    <property type="nucleotide sequence ID" value="NZ_CP156749.1"/>
</dbReference>
<dbReference type="InterPro" id="IPR029068">
    <property type="entry name" value="Glyas_Bleomycin-R_OHBP_Dase"/>
</dbReference>
<protein>
    <submittedName>
        <fullName evidence="2">Predicted lactoylglutathione lyase</fullName>
    </submittedName>
</protein>
<evidence type="ECO:0000313" key="3">
    <source>
        <dbReference type="Proteomes" id="UP000242849"/>
    </source>
</evidence>
<feature type="domain" description="VOC" evidence="1">
    <location>
        <begin position="1"/>
        <end position="121"/>
    </location>
</feature>
<proteinExistence type="predicted"/>
<keyword evidence="2" id="KW-0456">Lyase</keyword>
<dbReference type="GO" id="GO:0016829">
    <property type="term" value="F:lyase activity"/>
    <property type="evidence" value="ECO:0007669"/>
    <property type="project" value="UniProtKB-KW"/>
</dbReference>
<accession>A0A1H4V816</accession>
<dbReference type="Proteomes" id="UP000242849">
    <property type="component" value="Unassembled WGS sequence"/>
</dbReference>
<dbReference type="InterPro" id="IPR004360">
    <property type="entry name" value="Glyas_Fos-R_dOase_dom"/>
</dbReference>
<dbReference type="PROSITE" id="PS51819">
    <property type="entry name" value="VOC"/>
    <property type="match status" value="1"/>
</dbReference>
<sequence>MIGYTTVGTTDMEKAKAFYTPLLAELGAKMVMDMGRIAFYGIAKGQPMFAVCLPYDKQAPTPGNGQMIALPGGSREGVDKLYAKAIELGASCEGKPGERIPGFYGAYFRDLDGNKLAFYHMG</sequence>
<dbReference type="CDD" id="cd07262">
    <property type="entry name" value="VOC_like"/>
    <property type="match status" value="1"/>
</dbReference>
<name>A0A1H4V816_PSEAG</name>
<dbReference type="OrthoDB" id="9800438at2"/>
<dbReference type="STRING" id="53406.SAMN05421553_1418"/>
<dbReference type="PANTHER" id="PTHR35006">
    <property type="entry name" value="GLYOXALASE FAMILY PROTEIN (AFU_ORTHOLOGUE AFUA_5G14830)"/>
    <property type="match status" value="1"/>
</dbReference>
<dbReference type="PANTHER" id="PTHR35006:SF1">
    <property type="entry name" value="BLL2941 PROTEIN"/>
    <property type="match status" value="1"/>
</dbReference>
<dbReference type="SUPFAM" id="SSF54593">
    <property type="entry name" value="Glyoxalase/Bleomycin resistance protein/Dihydroxybiphenyl dioxygenase"/>
    <property type="match status" value="1"/>
</dbReference>
<gene>
    <name evidence="2" type="ORF">SAMN05421553_1418</name>
</gene>
<dbReference type="InterPro" id="IPR037523">
    <property type="entry name" value="VOC_core"/>
</dbReference>